<feature type="transmembrane region" description="Helical" evidence="1">
    <location>
        <begin position="52"/>
        <end position="71"/>
    </location>
</feature>
<dbReference type="Pfam" id="PF12730">
    <property type="entry name" value="ABC2_membrane_4"/>
    <property type="match status" value="1"/>
</dbReference>
<dbReference type="RefSeq" id="WP_101966388.1">
    <property type="nucleotide sequence ID" value="NZ_PDFK01000001.1"/>
</dbReference>
<keyword evidence="1" id="KW-0472">Membrane</keyword>
<proteinExistence type="predicted"/>
<feature type="transmembrane region" description="Helical" evidence="1">
    <location>
        <begin position="20"/>
        <end position="40"/>
    </location>
</feature>
<dbReference type="Proteomes" id="UP000234956">
    <property type="component" value="Unassembled WGS sequence"/>
</dbReference>
<feature type="transmembrane region" description="Helical" evidence="1">
    <location>
        <begin position="164"/>
        <end position="183"/>
    </location>
</feature>
<dbReference type="CDD" id="cd21808">
    <property type="entry name" value="ABC-2_lan_permease_MutG"/>
    <property type="match status" value="1"/>
</dbReference>
<name>A0A2I0V4F7_9BACI</name>
<protein>
    <submittedName>
        <fullName evidence="2">Bacteriocin ABC transporter permease</fullName>
    </submittedName>
</protein>
<gene>
    <name evidence="2" type="ORF">CRI88_02355</name>
</gene>
<keyword evidence="1" id="KW-1133">Transmembrane helix</keyword>
<feature type="transmembrane region" description="Helical" evidence="1">
    <location>
        <begin position="99"/>
        <end position="121"/>
    </location>
</feature>
<dbReference type="EMBL" id="PDFK01000001">
    <property type="protein sequence ID" value="PKU53191.1"/>
    <property type="molecule type" value="Genomic_DNA"/>
</dbReference>
<dbReference type="AlphaFoldDB" id="A0A2I0V4F7"/>
<accession>A0A2I0V4F7</accession>
<organism evidence="2 3">
    <name type="scientific">Lysinibacillus fusiformis</name>
    <dbReference type="NCBI Taxonomy" id="28031"/>
    <lineage>
        <taxon>Bacteria</taxon>
        <taxon>Bacillati</taxon>
        <taxon>Bacillota</taxon>
        <taxon>Bacilli</taxon>
        <taxon>Bacillales</taxon>
        <taxon>Bacillaceae</taxon>
        <taxon>Lysinibacillus</taxon>
    </lineage>
</organism>
<sequence length="251" mass="27958">MDMLRLLRVECLKTKRTPFLLTHILVPLAISGLFLAYYSYSPWDFQGKVTAYFQGLACGLPIIIGLVCAMASEQEANAGRFQGMLATTNIKIKAYMSKLILLLLFSFGAIFLSITIFSFGIRELLHEVDLSYSFYSMAACILFGSHVIFYMLHLFVSLQFGKGASIGLSIVEALLVALLLTGLGDRIWPFLPYGWSGHFVSLWILTSMGTDLTLLKTSIQTGIMACLGGILLTFALSCLWFWRWEGRASEN</sequence>
<keyword evidence="1" id="KW-0812">Transmembrane</keyword>
<dbReference type="NCBIfam" id="TIGR03733">
    <property type="entry name" value="lanti_perm_MutG"/>
    <property type="match status" value="1"/>
</dbReference>
<feature type="transmembrane region" description="Helical" evidence="1">
    <location>
        <begin position="222"/>
        <end position="242"/>
    </location>
</feature>
<dbReference type="InterPro" id="IPR022294">
    <property type="entry name" value="ABC-transptr_permeasesu"/>
</dbReference>
<comment type="caution">
    <text evidence="2">The sequence shown here is derived from an EMBL/GenBank/DDBJ whole genome shotgun (WGS) entry which is preliminary data.</text>
</comment>
<feature type="transmembrane region" description="Helical" evidence="1">
    <location>
        <begin position="133"/>
        <end position="152"/>
    </location>
</feature>
<feature type="transmembrane region" description="Helical" evidence="1">
    <location>
        <begin position="195"/>
        <end position="215"/>
    </location>
</feature>
<evidence type="ECO:0000256" key="1">
    <source>
        <dbReference type="SAM" id="Phobius"/>
    </source>
</evidence>
<evidence type="ECO:0000313" key="2">
    <source>
        <dbReference type="EMBL" id="PKU53191.1"/>
    </source>
</evidence>
<evidence type="ECO:0000313" key="3">
    <source>
        <dbReference type="Proteomes" id="UP000234956"/>
    </source>
</evidence>
<reference evidence="2 3" key="1">
    <citation type="submission" date="2017-10" db="EMBL/GenBank/DDBJ databases">
        <title>Draft genome of Lysinibacillus fusiformis strain Juneja, a laboratory-derived pathogen of Drosophila melanogaster.</title>
        <authorList>
            <person name="Smith B.R."/>
            <person name="Unckless R.L."/>
        </authorList>
    </citation>
    <scope>NUCLEOTIDE SEQUENCE [LARGE SCALE GENOMIC DNA]</scope>
    <source>
        <strain evidence="2 3">Juneja</strain>
    </source>
</reference>